<evidence type="ECO:0000313" key="7">
    <source>
        <dbReference type="Proteomes" id="UP000283644"/>
    </source>
</evidence>
<evidence type="ECO:0000313" key="6">
    <source>
        <dbReference type="EMBL" id="RHW23760.1"/>
    </source>
</evidence>
<proteinExistence type="predicted"/>
<dbReference type="InterPro" id="IPR011251">
    <property type="entry name" value="Luciferase-like_dom"/>
</dbReference>
<comment type="caution">
    <text evidence="6">The sequence shown here is derived from an EMBL/GenBank/DDBJ whole genome shotgun (WGS) entry which is preliminary data.</text>
</comment>
<dbReference type="AlphaFoldDB" id="A0A417XTW6"/>
<dbReference type="GO" id="GO:0008726">
    <property type="term" value="F:alkanesulfonate monooxygenase activity"/>
    <property type="evidence" value="ECO:0007669"/>
    <property type="project" value="TreeGrafter"/>
</dbReference>
<organism evidence="6 7">
    <name type="scientific">Nocardioides immobilis</name>
    <dbReference type="NCBI Taxonomy" id="2049295"/>
    <lineage>
        <taxon>Bacteria</taxon>
        <taxon>Bacillati</taxon>
        <taxon>Actinomycetota</taxon>
        <taxon>Actinomycetes</taxon>
        <taxon>Propionibacteriales</taxon>
        <taxon>Nocardioidaceae</taxon>
        <taxon>Nocardioides</taxon>
    </lineage>
</organism>
<keyword evidence="7" id="KW-1185">Reference proteome</keyword>
<sequence length="278" mass="30606">MDIGISVFPTDQTIGVVDLAREIERRGFESLWLTEHTHIPVHRAPNSPAGGDLAEFYARTLDPFVGLTAAAMATSRIRLGFGILLIVQREPIATAKALASLDRISGGRLMCGVGAGWIPEEIANHGTIPSSRFKVLRERVLAMREIWTEDEAEYHGDFVDFDPIWSWPKPLQRPFPLFIGGNTANTLRRVIEAGEGWFPVGNDPAARPQLIEQIAEFRRMCEEAGRGHLPVTIYGPEPSLAALDELRAGGVDRVVLTLSQESTDAARADLDSFARLLD</sequence>
<evidence type="ECO:0000259" key="5">
    <source>
        <dbReference type="Pfam" id="PF00296"/>
    </source>
</evidence>
<dbReference type="SUPFAM" id="SSF51679">
    <property type="entry name" value="Bacterial luciferase-like"/>
    <property type="match status" value="1"/>
</dbReference>
<dbReference type="PANTHER" id="PTHR42847:SF4">
    <property type="entry name" value="ALKANESULFONATE MONOOXYGENASE-RELATED"/>
    <property type="match status" value="1"/>
</dbReference>
<gene>
    <name evidence="6" type="ORF">D0Z08_27850</name>
</gene>
<dbReference type="Proteomes" id="UP000283644">
    <property type="component" value="Unassembled WGS sequence"/>
</dbReference>
<name>A0A417XTW6_9ACTN</name>
<dbReference type="PANTHER" id="PTHR42847">
    <property type="entry name" value="ALKANESULFONATE MONOOXYGENASE"/>
    <property type="match status" value="1"/>
</dbReference>
<keyword evidence="1" id="KW-0285">Flavoprotein</keyword>
<dbReference type="InterPro" id="IPR019921">
    <property type="entry name" value="Lucif-like_OxRdtase_Rv2161c"/>
</dbReference>
<dbReference type="GO" id="GO:0046306">
    <property type="term" value="P:alkanesulfonate catabolic process"/>
    <property type="evidence" value="ECO:0007669"/>
    <property type="project" value="TreeGrafter"/>
</dbReference>
<dbReference type="InterPro" id="IPR050172">
    <property type="entry name" value="SsuD_RutA_monooxygenase"/>
</dbReference>
<evidence type="ECO:0000256" key="2">
    <source>
        <dbReference type="ARBA" id="ARBA00022643"/>
    </source>
</evidence>
<keyword evidence="4" id="KW-0503">Monooxygenase</keyword>
<accession>A0A417XTW6</accession>
<dbReference type="OrthoDB" id="7903015at2"/>
<dbReference type="NCBIfam" id="TIGR03619">
    <property type="entry name" value="F420_Rv2161c"/>
    <property type="match status" value="1"/>
</dbReference>
<dbReference type="EMBL" id="QXGH01000040">
    <property type="protein sequence ID" value="RHW23760.1"/>
    <property type="molecule type" value="Genomic_DNA"/>
</dbReference>
<protein>
    <submittedName>
        <fullName evidence="6">LLM class F420-dependent oxidoreductase</fullName>
    </submittedName>
</protein>
<feature type="domain" description="Luciferase-like" evidence="5">
    <location>
        <begin position="16"/>
        <end position="227"/>
    </location>
</feature>
<dbReference type="InterPro" id="IPR036661">
    <property type="entry name" value="Luciferase-like_sf"/>
</dbReference>
<evidence type="ECO:0000256" key="3">
    <source>
        <dbReference type="ARBA" id="ARBA00023002"/>
    </source>
</evidence>
<reference evidence="6 7" key="1">
    <citation type="submission" date="2018-09" db="EMBL/GenBank/DDBJ databases">
        <title>Genome sequencing of Nocardioides immobilis CCTCC AB 2017083 for comparison to Nocardioides silvaticus.</title>
        <authorList>
            <person name="Li C."/>
            <person name="Wang G."/>
        </authorList>
    </citation>
    <scope>NUCLEOTIDE SEQUENCE [LARGE SCALE GENOMIC DNA]</scope>
    <source>
        <strain evidence="6 7">CCTCC AB 2017083</strain>
    </source>
</reference>
<dbReference type="Gene3D" id="3.20.20.30">
    <property type="entry name" value="Luciferase-like domain"/>
    <property type="match status" value="1"/>
</dbReference>
<keyword evidence="3" id="KW-0560">Oxidoreductase</keyword>
<keyword evidence="2" id="KW-0288">FMN</keyword>
<evidence type="ECO:0000256" key="1">
    <source>
        <dbReference type="ARBA" id="ARBA00022630"/>
    </source>
</evidence>
<dbReference type="Pfam" id="PF00296">
    <property type="entry name" value="Bac_luciferase"/>
    <property type="match status" value="1"/>
</dbReference>
<evidence type="ECO:0000256" key="4">
    <source>
        <dbReference type="ARBA" id="ARBA00023033"/>
    </source>
</evidence>